<proteinExistence type="predicted"/>
<dbReference type="Pfam" id="PF03851">
    <property type="entry name" value="UvdE"/>
    <property type="match status" value="1"/>
</dbReference>
<keyword evidence="2" id="KW-0234">DNA repair</keyword>
<dbReference type="Proteomes" id="UP001162001">
    <property type="component" value="Segment"/>
</dbReference>
<dbReference type="Gene3D" id="3.20.20.150">
    <property type="entry name" value="Divalent-metal-dependent TIM barrel enzymes"/>
    <property type="match status" value="1"/>
</dbReference>
<evidence type="ECO:0000256" key="1">
    <source>
        <dbReference type="ARBA" id="ARBA00022763"/>
    </source>
</evidence>
<evidence type="ECO:0000313" key="4">
    <source>
        <dbReference type="Proteomes" id="UP001162001"/>
    </source>
</evidence>
<accession>A0A7D3V990</accession>
<dbReference type="GO" id="GO:0009411">
    <property type="term" value="P:response to UV"/>
    <property type="evidence" value="ECO:0007669"/>
    <property type="project" value="InterPro"/>
</dbReference>
<sequence length="360" mass="41878">MNQNDRFPNIRLGLCCINIQLRHNEAIYSNRKKIMNQIEKQGIEAAKNSAIDNVIDLAKMLLWNKNHGIEVMRISSDLVPHATNPKLIEKFGKEGTEYANLEFLRSYLEKVGHVAKLEKMRTTFHPGQFVQIGSPTFSVYNSSVLELEMHVKFFEMMRVGKDSVIVIHIGGVFCDKSGTIERFKKQFKMMPKNIRDRIVLENDEKCYDADEVLEICESLNVPMVFDIFHYYCYKKLHPEIKQKTINEMMPRILETWNRRGIRPKFHLSEQDADKRIGSHAVFIEEIPEVLLEIPKKYNVMIDIMIEAKGKEIAIGKLYRKYPQLKPVFAKEIKLDIPKKALKDLNVGEPDDMAECQCEKN</sequence>
<evidence type="ECO:0000256" key="2">
    <source>
        <dbReference type="ARBA" id="ARBA00023204"/>
    </source>
</evidence>
<name>A0A7D3V990_9VIRU</name>
<gene>
    <name evidence="3" type="ORF">Fadolivirus_1_1359</name>
</gene>
<dbReference type="PANTHER" id="PTHR31290">
    <property type="entry name" value="UV-DAMAGE ENDONUCLEASE"/>
    <property type="match status" value="1"/>
</dbReference>
<dbReference type="GO" id="GO:0006289">
    <property type="term" value="P:nucleotide-excision repair"/>
    <property type="evidence" value="ECO:0007669"/>
    <property type="project" value="InterPro"/>
</dbReference>
<organism evidence="3 4">
    <name type="scientific">Fadolivirus FV1/VV64</name>
    <dbReference type="NCBI Taxonomy" id="3070911"/>
    <lineage>
        <taxon>Viruses</taxon>
        <taxon>Varidnaviria</taxon>
        <taxon>Bamfordvirae</taxon>
        <taxon>Nucleocytoviricota</taxon>
        <taxon>Megaviricetes</taxon>
        <taxon>Imitervirales</taxon>
        <taxon>Mimiviridae</taxon>
        <taxon>Klosneuvirinae</taxon>
        <taxon>Fadolivirus</taxon>
        <taxon>Fadolivirus algeromassiliense</taxon>
    </lineage>
</organism>
<protein>
    <submittedName>
        <fullName evidence="3">UV-endonuclease uvdE</fullName>
    </submittedName>
</protein>
<dbReference type="NCBIfam" id="TIGR00629">
    <property type="entry name" value="uvde"/>
    <property type="match status" value="1"/>
</dbReference>
<dbReference type="PANTHER" id="PTHR31290:SF5">
    <property type="entry name" value="UV-DAMAGE ENDONUCLEASE"/>
    <property type="match status" value="1"/>
</dbReference>
<reference evidence="3 4" key="1">
    <citation type="submission" date="2020-04" db="EMBL/GenBank/DDBJ databases">
        <title>Advantages and limits of metagenomic assembly and binning of a giant virus.</title>
        <authorList>
            <person name="Schulz F."/>
            <person name="Andreani J."/>
            <person name="Francis R."/>
            <person name="Boudjemaa H."/>
            <person name="Bou Khalil J.Y."/>
            <person name="Lee J."/>
            <person name="La Scola B."/>
            <person name="Woyke T."/>
        </authorList>
    </citation>
    <scope>NUCLEOTIDE SEQUENCE [LARGE SCALE GENOMIC DNA]</scope>
    <source>
        <strain evidence="3 4">FV1/VV64</strain>
    </source>
</reference>
<dbReference type="EMBL" id="MT418680">
    <property type="protein sequence ID" value="QKF94817.1"/>
    <property type="molecule type" value="Genomic_DNA"/>
</dbReference>
<evidence type="ECO:0000313" key="3">
    <source>
        <dbReference type="EMBL" id="QKF94817.1"/>
    </source>
</evidence>
<dbReference type="InterPro" id="IPR004601">
    <property type="entry name" value="UvdE"/>
</dbReference>
<keyword evidence="4" id="KW-1185">Reference proteome</keyword>
<dbReference type="GO" id="GO:0004519">
    <property type="term" value="F:endonuclease activity"/>
    <property type="evidence" value="ECO:0007669"/>
    <property type="project" value="InterPro"/>
</dbReference>
<keyword evidence="1" id="KW-0227">DNA damage</keyword>